<proteinExistence type="predicted"/>
<evidence type="ECO:0000313" key="2">
    <source>
        <dbReference type="Proteomes" id="UP001488805"/>
    </source>
</evidence>
<sequence length="113" mass="12622">MNRVKSRHFIPVFIDHSSRGGTETSRTLRDQCQESVRLKHISLESEIRALQPPTQETSSHVATQSSPCCCTARWMCGHVTSRRNGPLSHDLHGLSAVVHSDMQDEPCDPSDNN</sequence>
<keyword evidence="2" id="KW-1185">Reference proteome</keyword>
<comment type="caution">
    <text evidence="1">The sequence shown here is derived from an EMBL/GenBank/DDBJ whole genome shotgun (WGS) entry which is preliminary data.</text>
</comment>
<dbReference type="EMBL" id="JBCEZU010000023">
    <property type="protein sequence ID" value="KAK9538397.1"/>
    <property type="molecule type" value="Genomic_DNA"/>
</dbReference>
<evidence type="ECO:0000313" key="1">
    <source>
        <dbReference type="EMBL" id="KAK9538397.1"/>
    </source>
</evidence>
<protein>
    <submittedName>
        <fullName evidence="1">Uncharacterized protein</fullName>
    </submittedName>
</protein>
<reference evidence="1 2" key="1">
    <citation type="journal article" date="2024" name="Genome Biol. Evol.">
        <title>Chromosome-level genome assembly of the viviparous eelpout Zoarces viviparus.</title>
        <authorList>
            <person name="Fuhrmann N."/>
            <person name="Brasseur M.V."/>
            <person name="Bakowski C.E."/>
            <person name="Podsiadlowski L."/>
            <person name="Prost S."/>
            <person name="Krehenwinkel H."/>
            <person name="Mayer C."/>
        </authorList>
    </citation>
    <scope>NUCLEOTIDE SEQUENCE [LARGE SCALE GENOMIC DNA]</scope>
    <source>
        <strain evidence="1">NO-MEL_2022_Ind0_liver</strain>
    </source>
</reference>
<dbReference type="Proteomes" id="UP001488805">
    <property type="component" value="Unassembled WGS sequence"/>
</dbReference>
<name>A0AAW1FTY1_ZOAVI</name>
<accession>A0AAW1FTY1</accession>
<dbReference type="AlphaFoldDB" id="A0AAW1FTY1"/>
<gene>
    <name evidence="1" type="ORF">VZT92_003568</name>
</gene>
<organism evidence="1 2">
    <name type="scientific">Zoarces viviparus</name>
    <name type="common">Viviparous eelpout</name>
    <name type="synonym">Blennius viviparus</name>
    <dbReference type="NCBI Taxonomy" id="48416"/>
    <lineage>
        <taxon>Eukaryota</taxon>
        <taxon>Metazoa</taxon>
        <taxon>Chordata</taxon>
        <taxon>Craniata</taxon>
        <taxon>Vertebrata</taxon>
        <taxon>Euteleostomi</taxon>
        <taxon>Actinopterygii</taxon>
        <taxon>Neopterygii</taxon>
        <taxon>Teleostei</taxon>
        <taxon>Neoteleostei</taxon>
        <taxon>Acanthomorphata</taxon>
        <taxon>Eupercaria</taxon>
        <taxon>Perciformes</taxon>
        <taxon>Cottioidei</taxon>
        <taxon>Zoarcales</taxon>
        <taxon>Zoarcidae</taxon>
        <taxon>Zoarcinae</taxon>
        <taxon>Zoarces</taxon>
    </lineage>
</organism>